<organism evidence="1">
    <name type="scientific">Nostoc sp. PCC 9205</name>
    <dbReference type="NCBI Taxonomy" id="2099383"/>
    <lineage>
        <taxon>Bacteria</taxon>
        <taxon>Bacillati</taxon>
        <taxon>Cyanobacteriota</taxon>
        <taxon>Cyanophyceae</taxon>
        <taxon>Nostocales</taxon>
        <taxon>Nostocaceae</taxon>
        <taxon>Nostoc</taxon>
    </lineage>
</organism>
<sequence length="58" mass="6559">MANIKINELQPTTSELVELSQLELDNVMGGRFFRRVIRAVKKGVGKILERGISITIKF</sequence>
<accession>A0A2P0ZGM1</accession>
<proteinExistence type="predicted"/>
<reference evidence="1" key="1">
    <citation type="journal article" date="2018" name="Science">
        <title>Natural noncanonical protein splicing yields products with diverse ?-amino acid residues.</title>
        <authorList>
            <person name="Morinaka B.I."/>
            <person name="Lakis E."/>
            <person name="Verest M."/>
            <person name="Helf M.J."/>
            <person name="Scalvenzi T."/>
            <person name="Vagstad A.L."/>
            <person name="Sims J."/>
            <person name="Sunagawa S."/>
            <person name="Gugger M."/>
            <person name="Piel J."/>
        </authorList>
    </citation>
    <scope>NUCLEOTIDE SEQUENCE</scope>
    <source>
        <strain evidence="1">PCC 9205</strain>
    </source>
</reference>
<dbReference type="AlphaFoldDB" id="A0A2P0ZGM1"/>
<evidence type="ECO:0000313" key="1">
    <source>
        <dbReference type="EMBL" id="AVH79612.1"/>
    </source>
</evidence>
<dbReference type="EMBL" id="MG373776">
    <property type="protein sequence ID" value="AVH79612.1"/>
    <property type="molecule type" value="Genomic_DNA"/>
</dbReference>
<name>A0A2P0ZGM1_9NOSO</name>
<protein>
    <submittedName>
        <fullName evidence="1">Uncharacterized protein</fullName>
    </submittedName>
</protein>